<dbReference type="PROSITE" id="PS51217">
    <property type="entry name" value="UVRD_HELICASE_CTER"/>
    <property type="match status" value="1"/>
</dbReference>
<dbReference type="PANTHER" id="PTHR11070:SF2">
    <property type="entry name" value="ATP-DEPENDENT DNA HELICASE SRS2"/>
    <property type="match status" value="1"/>
</dbReference>
<dbReference type="CDD" id="cd17932">
    <property type="entry name" value="DEXQc_UvrD"/>
    <property type="match status" value="1"/>
</dbReference>
<evidence type="ECO:0000256" key="6">
    <source>
        <dbReference type="ARBA" id="ARBA00023125"/>
    </source>
</evidence>
<dbReference type="GO" id="GO:0003677">
    <property type="term" value="F:DNA binding"/>
    <property type="evidence" value="ECO:0007669"/>
    <property type="project" value="UniProtKB-KW"/>
</dbReference>
<name>K0KHL2_WICCF</name>
<dbReference type="EMBL" id="CAIF01000002">
    <property type="protein sequence ID" value="CCH40653.1"/>
    <property type="molecule type" value="Genomic_DNA"/>
</dbReference>
<dbReference type="InterPro" id="IPR013986">
    <property type="entry name" value="DExx_box_DNA_helicase_dom_sf"/>
</dbReference>
<dbReference type="InterPro" id="IPR014017">
    <property type="entry name" value="DNA_helicase_UvrD-like_C"/>
</dbReference>
<proteinExistence type="inferred from homology"/>
<evidence type="ECO:0000259" key="13">
    <source>
        <dbReference type="PROSITE" id="PS51198"/>
    </source>
</evidence>
<feature type="domain" description="UvrD-like helicase C-terminal" evidence="14">
    <location>
        <begin position="269"/>
        <end position="570"/>
    </location>
</feature>
<protein>
    <recommendedName>
        <fullName evidence="9">DNA 3'-5' helicase</fullName>
        <ecNumber evidence="9">5.6.2.4</ecNumber>
    </recommendedName>
</protein>
<keyword evidence="7" id="KW-0413">Isomerase</keyword>
<evidence type="ECO:0000256" key="3">
    <source>
        <dbReference type="ARBA" id="ARBA00022801"/>
    </source>
</evidence>
<evidence type="ECO:0000256" key="12">
    <source>
        <dbReference type="SAM" id="MobiDB-lite"/>
    </source>
</evidence>
<dbReference type="FunCoup" id="K0KHL2">
    <property type="interactions" value="269"/>
</dbReference>
<dbReference type="InParanoid" id="K0KHL2"/>
<dbReference type="Gene3D" id="3.40.50.300">
    <property type="entry name" value="P-loop containing nucleotide triphosphate hydrolases"/>
    <property type="match status" value="2"/>
</dbReference>
<sequence>MIEYNIRPETIIVTTFTKKAANEMKERLASMLENTNLPINRLIIGTFHSICNRILHQYGHVTNLQKFKIAADRDWNHIMNSVIDPITEDVANIRDLVKIGKLESGEFLPIERSQGTSEKPYDLKSVKKQISKLKSKGLYPNEYQQQRDHNKELYAIFTEFQNKLEAQKMMDFDDLLIKTNQLLKEHNVLSKINHVLVDEFQDTNTIQLELVSRFAKGNSINNNCITVVGDPDQSIYRFRDAVSINFDLMRKLYPECDVVQLNQNYRSTSGVLDLSEALMTQQEKRIGKSLISSFQHDFSPVYKTHDSKEDEAVYIANEIKYLRSLPGLFDYSDFSILVRAAYQSRALEKALVERKIPYKIVKGKAFWERKEVEMIIDLLRMVAYDDDKPALLRTLQSQTSGIGPVAIKKIDAILEAGIKNGESVYATLNKIGDGEGEIKGISPKIQNLIKGYTNLINDARLLAISESVELDALVKVFDYFTKNGALNDLLLNDEERKQNVTEVKNQLIVFEPIEDEILDLNDEIPVELEDEEETLLQSFLSSIQLYSTHDKEGAGNDGEVCISTIHSAKGLEWPVVFVPGLTEGSLPAGYATKDADDEEALNEERRIFYVATTRSQQLLYITTPLSGGPGWSDREVEPSRFISSKKVQKLMRDNQEALQNWDNVNVLYQSFDKSITDESGVKKVLKDYKEYWKRKNNEGLNKDTYEEDHSYDYPSYSTFKRRLSFLNDKRYHSTFAKPQIEDSKPLPPPGVKTFAPKTQIKINSITKHTPSNNIHKINHAPIFKQSLNSSSSKTTTTASSITKINTTINRASTTYITTVSSGNENPPKRKKTLGVRRRF</sequence>
<dbReference type="GO" id="GO:0000725">
    <property type="term" value="P:recombinational repair"/>
    <property type="evidence" value="ECO:0007669"/>
    <property type="project" value="TreeGrafter"/>
</dbReference>
<accession>K0KHL2</accession>
<keyword evidence="2 11" id="KW-0547">Nucleotide-binding</keyword>
<dbReference type="GO" id="GO:0043138">
    <property type="term" value="F:3'-5' DNA helicase activity"/>
    <property type="evidence" value="ECO:0007669"/>
    <property type="project" value="UniProtKB-EC"/>
</dbReference>
<dbReference type="InterPro" id="IPR014016">
    <property type="entry name" value="UvrD-like_ATP-bd"/>
</dbReference>
<evidence type="ECO:0000256" key="4">
    <source>
        <dbReference type="ARBA" id="ARBA00022806"/>
    </source>
</evidence>
<keyword evidence="6" id="KW-0238">DNA-binding</keyword>
<reference evidence="15 16" key="1">
    <citation type="journal article" date="2012" name="Eukaryot. Cell">
        <title>Draft genome sequence of Wickerhamomyces ciferrii NRRL Y-1031 F-60-10.</title>
        <authorList>
            <person name="Schneider J."/>
            <person name="Andrea H."/>
            <person name="Blom J."/>
            <person name="Jaenicke S."/>
            <person name="Ruckert C."/>
            <person name="Schorsch C."/>
            <person name="Szczepanowski R."/>
            <person name="Farwick M."/>
            <person name="Goesmann A."/>
            <person name="Puhler A."/>
            <person name="Schaffer S."/>
            <person name="Tauch A."/>
            <person name="Kohler T."/>
            <person name="Brinkrolf K."/>
        </authorList>
    </citation>
    <scope>NUCLEOTIDE SEQUENCE [LARGE SCALE GENOMIC DNA]</scope>
    <source>
        <strain evidence="16">ATCC 14091 / BCRC 22168 / CBS 111 / JCM 3599 / NBRC 0793 / NRRL Y-1031 F-60-10</strain>
    </source>
</reference>
<keyword evidence="5 11" id="KW-0067">ATP-binding</keyword>
<dbReference type="STRING" id="1206466.K0KHL2"/>
<dbReference type="GO" id="GO:0005634">
    <property type="term" value="C:nucleus"/>
    <property type="evidence" value="ECO:0007669"/>
    <property type="project" value="TreeGrafter"/>
</dbReference>
<organism evidence="15 16">
    <name type="scientific">Wickerhamomyces ciferrii (strain ATCC 14091 / BCRC 22168 / CBS 111 / JCM 3599 / NBRC 0793 / NRRL Y-1031 F-60-10)</name>
    <name type="common">Yeast</name>
    <name type="synonym">Pichia ciferrii</name>
    <dbReference type="NCBI Taxonomy" id="1206466"/>
    <lineage>
        <taxon>Eukaryota</taxon>
        <taxon>Fungi</taxon>
        <taxon>Dikarya</taxon>
        <taxon>Ascomycota</taxon>
        <taxon>Saccharomycotina</taxon>
        <taxon>Saccharomycetes</taxon>
        <taxon>Phaffomycetales</taxon>
        <taxon>Wickerhamomycetaceae</taxon>
        <taxon>Wickerhamomyces</taxon>
    </lineage>
</organism>
<dbReference type="Pfam" id="PF00580">
    <property type="entry name" value="UvrD-helicase"/>
    <property type="match status" value="1"/>
</dbReference>
<dbReference type="Gene3D" id="1.10.486.10">
    <property type="entry name" value="PCRA, domain 4"/>
    <property type="match status" value="1"/>
</dbReference>
<feature type="region of interest" description="Disordered" evidence="12">
    <location>
        <begin position="818"/>
        <end position="839"/>
    </location>
</feature>
<dbReference type="InterPro" id="IPR000212">
    <property type="entry name" value="DNA_helicase_UvrD/REP"/>
</dbReference>
<evidence type="ECO:0000259" key="14">
    <source>
        <dbReference type="PROSITE" id="PS51217"/>
    </source>
</evidence>
<evidence type="ECO:0000256" key="2">
    <source>
        <dbReference type="ARBA" id="ARBA00022741"/>
    </source>
</evidence>
<evidence type="ECO:0000256" key="1">
    <source>
        <dbReference type="ARBA" id="ARBA00009922"/>
    </source>
</evidence>
<dbReference type="CDD" id="cd18807">
    <property type="entry name" value="SF1_C_UvrD"/>
    <property type="match status" value="1"/>
</dbReference>
<dbReference type="AlphaFoldDB" id="K0KHL2"/>
<evidence type="ECO:0000313" key="16">
    <source>
        <dbReference type="Proteomes" id="UP000009328"/>
    </source>
</evidence>
<dbReference type="Pfam" id="PF13361">
    <property type="entry name" value="UvrD_C"/>
    <property type="match status" value="1"/>
</dbReference>
<keyword evidence="3 11" id="KW-0378">Hydrolase</keyword>
<evidence type="ECO:0000256" key="8">
    <source>
        <dbReference type="ARBA" id="ARBA00034617"/>
    </source>
</evidence>
<comment type="catalytic activity">
    <reaction evidence="10">
        <text>ATP + H2O = ADP + phosphate + H(+)</text>
        <dbReference type="Rhea" id="RHEA:13065"/>
        <dbReference type="ChEBI" id="CHEBI:15377"/>
        <dbReference type="ChEBI" id="CHEBI:15378"/>
        <dbReference type="ChEBI" id="CHEBI:30616"/>
        <dbReference type="ChEBI" id="CHEBI:43474"/>
        <dbReference type="ChEBI" id="CHEBI:456216"/>
        <dbReference type="EC" id="5.6.2.4"/>
    </reaction>
</comment>
<comment type="catalytic activity">
    <reaction evidence="8">
        <text>Couples ATP hydrolysis with the unwinding of duplex DNA by translocating in the 3'-5' direction.</text>
        <dbReference type="EC" id="5.6.2.4"/>
    </reaction>
</comment>
<keyword evidence="4 11" id="KW-0347">Helicase</keyword>
<evidence type="ECO:0000313" key="15">
    <source>
        <dbReference type="EMBL" id="CCH40653.1"/>
    </source>
</evidence>
<evidence type="ECO:0000256" key="7">
    <source>
        <dbReference type="ARBA" id="ARBA00023235"/>
    </source>
</evidence>
<dbReference type="GO" id="GO:0005524">
    <property type="term" value="F:ATP binding"/>
    <property type="evidence" value="ECO:0007669"/>
    <property type="project" value="UniProtKB-UniRule"/>
</dbReference>
<dbReference type="eggNOG" id="KOG2108">
    <property type="taxonomic scope" value="Eukaryota"/>
</dbReference>
<evidence type="ECO:0000256" key="10">
    <source>
        <dbReference type="ARBA" id="ARBA00048988"/>
    </source>
</evidence>
<dbReference type="Gene3D" id="1.10.10.160">
    <property type="match status" value="1"/>
</dbReference>
<dbReference type="InterPro" id="IPR027417">
    <property type="entry name" value="P-loop_NTPase"/>
</dbReference>
<feature type="compositionally biased region" description="Basic residues" evidence="12">
    <location>
        <begin position="828"/>
        <end position="839"/>
    </location>
</feature>
<dbReference type="PANTHER" id="PTHR11070">
    <property type="entry name" value="UVRD / RECB / PCRA DNA HELICASE FAMILY MEMBER"/>
    <property type="match status" value="1"/>
</dbReference>
<feature type="domain" description="UvrD-like helicase ATP-binding" evidence="13">
    <location>
        <begin position="1"/>
        <end position="268"/>
    </location>
</feature>
<comment type="similarity">
    <text evidence="1">Belongs to the helicase family. UvrD subfamily.</text>
</comment>
<dbReference type="HOGENOM" id="CLU_004585_4_0_1"/>
<dbReference type="EC" id="5.6.2.4" evidence="9"/>
<dbReference type="SUPFAM" id="SSF52540">
    <property type="entry name" value="P-loop containing nucleoside triphosphate hydrolases"/>
    <property type="match status" value="1"/>
</dbReference>
<comment type="caution">
    <text evidence="15">The sequence shown here is derived from an EMBL/GenBank/DDBJ whole genome shotgun (WGS) entry which is preliminary data.</text>
</comment>
<dbReference type="Proteomes" id="UP000009328">
    <property type="component" value="Unassembled WGS sequence"/>
</dbReference>
<gene>
    <name evidence="15" type="ORF">BN7_187</name>
</gene>
<dbReference type="GO" id="GO:0016887">
    <property type="term" value="F:ATP hydrolysis activity"/>
    <property type="evidence" value="ECO:0007669"/>
    <property type="project" value="RHEA"/>
</dbReference>
<evidence type="ECO:0000256" key="5">
    <source>
        <dbReference type="ARBA" id="ARBA00022840"/>
    </source>
</evidence>
<keyword evidence="16" id="KW-1185">Reference proteome</keyword>
<dbReference type="PROSITE" id="PS51198">
    <property type="entry name" value="UVRD_HELICASE_ATP_BIND"/>
    <property type="match status" value="1"/>
</dbReference>
<evidence type="ECO:0000256" key="9">
    <source>
        <dbReference type="ARBA" id="ARBA00034808"/>
    </source>
</evidence>
<comment type="caution">
    <text evidence="11">Lacks conserved residue(s) required for the propagation of feature annotation.</text>
</comment>
<evidence type="ECO:0000256" key="11">
    <source>
        <dbReference type="PROSITE-ProRule" id="PRU00560"/>
    </source>
</evidence>